<accession>B3RS52</accession>
<dbReference type="InterPro" id="IPR016024">
    <property type="entry name" value="ARM-type_fold"/>
</dbReference>
<dbReference type="Proteomes" id="UP000009022">
    <property type="component" value="Unassembled WGS sequence"/>
</dbReference>
<dbReference type="Pfam" id="PF09088">
    <property type="entry name" value="MIF4G_like"/>
    <property type="match status" value="1"/>
</dbReference>
<dbReference type="GeneID" id="6752203"/>
<dbReference type="GO" id="GO:0031047">
    <property type="term" value="P:regulatory ncRNA-mediated gene silencing"/>
    <property type="evidence" value="ECO:0007669"/>
    <property type="project" value="UniProtKB-KW"/>
</dbReference>
<dbReference type="Gene3D" id="1.25.40.180">
    <property type="match status" value="3"/>
</dbReference>
<dbReference type="GO" id="GO:0000339">
    <property type="term" value="F:RNA cap binding"/>
    <property type="evidence" value="ECO:0000318"/>
    <property type="project" value="GO_Central"/>
</dbReference>
<evidence type="ECO:0000256" key="1">
    <source>
        <dbReference type="ARBA" id="ARBA00004123"/>
    </source>
</evidence>
<organism evidence="12 13">
    <name type="scientific">Trichoplax adhaerens</name>
    <name type="common">Trichoplax reptans</name>
    <dbReference type="NCBI Taxonomy" id="10228"/>
    <lineage>
        <taxon>Eukaryota</taxon>
        <taxon>Metazoa</taxon>
        <taxon>Placozoa</taxon>
        <taxon>Uniplacotomia</taxon>
        <taxon>Trichoplacea</taxon>
        <taxon>Trichoplacidae</taxon>
        <taxon>Trichoplax</taxon>
    </lineage>
</organism>
<dbReference type="GO" id="GO:0005634">
    <property type="term" value="C:nucleus"/>
    <property type="evidence" value="ECO:0000318"/>
    <property type="project" value="GO_Central"/>
</dbReference>
<evidence type="ECO:0000256" key="2">
    <source>
        <dbReference type="ARBA" id="ARBA00007413"/>
    </source>
</evidence>
<dbReference type="PANTHER" id="PTHR12412">
    <property type="entry name" value="CAP BINDING PROTEIN"/>
    <property type="match status" value="1"/>
</dbReference>
<dbReference type="InterPro" id="IPR015174">
    <property type="entry name" value="MIF4G-like_typ-2"/>
</dbReference>
<dbReference type="GO" id="GO:0006406">
    <property type="term" value="P:mRNA export from nucleus"/>
    <property type="evidence" value="ECO:0007669"/>
    <property type="project" value="InterPro"/>
</dbReference>
<dbReference type="PANTHER" id="PTHR12412:SF2">
    <property type="entry name" value="NUCLEAR CAP-BINDING PROTEIN SUBUNIT 1"/>
    <property type="match status" value="1"/>
</dbReference>
<keyword evidence="5" id="KW-0506">mRNA capping</keyword>
<gene>
    <name evidence="12" type="ORF">TRIADDRAFT_54475</name>
</gene>
<feature type="domain" description="MIF4G" evidence="11">
    <location>
        <begin position="32"/>
        <end position="244"/>
    </location>
</feature>
<dbReference type="OMA" id="AYMILEV"/>
<evidence type="ECO:0000256" key="6">
    <source>
        <dbReference type="ARBA" id="ARBA00023158"/>
    </source>
</evidence>
<evidence type="ECO:0000256" key="8">
    <source>
        <dbReference type="ARBA" id="ARBA00023242"/>
    </source>
</evidence>
<dbReference type="InterPro" id="IPR003890">
    <property type="entry name" value="MIF4G-like_typ-3"/>
</dbReference>
<keyword evidence="7" id="KW-0508">mRNA splicing</keyword>
<dbReference type="CTD" id="6752203"/>
<dbReference type="GO" id="GO:0000184">
    <property type="term" value="P:nuclear-transcribed mRNA catabolic process, nonsense-mediated decay"/>
    <property type="evidence" value="ECO:0000318"/>
    <property type="project" value="GO_Central"/>
</dbReference>
<dbReference type="GO" id="GO:0005846">
    <property type="term" value="C:nuclear cap binding complex"/>
    <property type="evidence" value="ECO:0000318"/>
    <property type="project" value="GO_Central"/>
</dbReference>
<evidence type="ECO:0000256" key="5">
    <source>
        <dbReference type="ARBA" id="ARBA00023042"/>
    </source>
</evidence>
<dbReference type="InterPro" id="IPR015172">
    <property type="entry name" value="MIF4G-like_typ-1"/>
</dbReference>
<dbReference type="GO" id="GO:0003729">
    <property type="term" value="F:mRNA binding"/>
    <property type="evidence" value="ECO:0000318"/>
    <property type="project" value="GO_Central"/>
</dbReference>
<evidence type="ECO:0000256" key="10">
    <source>
        <dbReference type="SAM" id="MobiDB-lite"/>
    </source>
</evidence>
<comment type="similarity">
    <text evidence="2">Belongs to the NCBP1 family.</text>
</comment>
<evidence type="ECO:0000256" key="7">
    <source>
        <dbReference type="ARBA" id="ARBA00023187"/>
    </source>
</evidence>
<feature type="region of interest" description="Disordered" evidence="10">
    <location>
        <begin position="1"/>
        <end position="28"/>
    </location>
</feature>
<dbReference type="Pfam" id="PF09090">
    <property type="entry name" value="MIF4G_like_2"/>
    <property type="match status" value="1"/>
</dbReference>
<dbReference type="FunFam" id="1.25.40.180:FF:000041">
    <property type="entry name" value="Nuclear cap-binding protein subunit 1"/>
    <property type="match status" value="1"/>
</dbReference>
<dbReference type="SUPFAM" id="SSF48371">
    <property type="entry name" value="ARM repeat"/>
    <property type="match status" value="3"/>
</dbReference>
<dbReference type="FunCoup" id="B3RS52">
    <property type="interactions" value="2774"/>
</dbReference>
<sequence>MSRRRYHDSDDEYDHRQAKRFRRSNNEPKQIEDRLESLIFRVGEKSSSSLETNLEKLAGVLQADIPNYKQKILDTLYNSVTLLPFKVSIYSTLIGLLNAKNYKSGEEFVNMAVANLEQDLMKGQFEPALIKVRLLADMVNAHVISSTPIMIMFSSFVGVTKEPDIPQARSDWFVYAVLSALPWVGRQLFKEKGEDLANLMSSIDSYIKRRKKPYLSSLYTWKEKIYPPQEDYLDCLWQQIKDLKSNGWKERYLHRPYRAFDDILVNAFDHTFPIVTIPHHDDDVIYPLPKVTFRLIKQEAESETVHCVERYIMEESIRTIMKSMYKNRKECASRLLSLPSRSRLSLYDTIIETIFSDLFTLPKSVFPELFTSSLLIELCKSEPTVVPKVLAEATGILYDRVDIMNVTCVHRFASWFSYHLSNFQYKWSWNDWEDCLNQESSPKRRFVSEVLEKCVRLAYFDRIVEIITEPLVQLLPPEPSPKCKFERSDAESTDPAVNLAQQLFTAFKAKKSPEEVIEVLESAKTSLFADNEDEYAKTAAEVLVQCVLSIGQKSISHATSGITKFKTVFKAIIKGGDEQIICLNSMFSVWERNIQILELLLDKMLRLEIIEPSSVINWLLSRDMLGSFQRFFVWNIVHHCLRKCSKRLRIAKRELQDVKEKFSACSNSEDTTDEERSKLSNAVDNLSDEVYNAYQKQKEVFLILFQRFIIILNDHLYRREQDQSSPWLSFALEKLKEVMHMYYEEVFSYKETLEQLLFTSETDSRILRVFTDFCSLRD</sequence>
<dbReference type="Pfam" id="PF02854">
    <property type="entry name" value="MIF4G"/>
    <property type="match status" value="1"/>
</dbReference>
<dbReference type="PhylomeDB" id="B3RS52"/>
<proteinExistence type="inferred from homology"/>
<evidence type="ECO:0000259" key="11">
    <source>
        <dbReference type="SMART" id="SM00543"/>
    </source>
</evidence>
<keyword evidence="13" id="KW-1185">Reference proteome</keyword>
<evidence type="ECO:0000256" key="9">
    <source>
        <dbReference type="ARBA" id="ARBA00030965"/>
    </source>
</evidence>
<dbReference type="KEGG" id="tad:TRIADDRAFT_54475"/>
<evidence type="ECO:0000256" key="3">
    <source>
        <dbReference type="ARBA" id="ARBA00019879"/>
    </source>
</evidence>
<dbReference type="eggNOG" id="KOG1104">
    <property type="taxonomic scope" value="Eukaryota"/>
</dbReference>
<dbReference type="RefSeq" id="XP_002110452.1">
    <property type="nucleotide sequence ID" value="XM_002110416.1"/>
</dbReference>
<evidence type="ECO:0000313" key="13">
    <source>
        <dbReference type="Proteomes" id="UP000009022"/>
    </source>
</evidence>
<evidence type="ECO:0000256" key="4">
    <source>
        <dbReference type="ARBA" id="ARBA00022664"/>
    </source>
</evidence>
<dbReference type="HOGENOM" id="CLU_013207_0_0_1"/>
<evidence type="ECO:0000313" key="12">
    <source>
        <dbReference type="EMBL" id="EDV26456.1"/>
    </source>
</evidence>
<dbReference type="STRING" id="10228.B3RS52"/>
<dbReference type="OrthoDB" id="10252707at2759"/>
<dbReference type="EMBL" id="DS985243">
    <property type="protein sequence ID" value="EDV26456.1"/>
    <property type="molecule type" value="Genomic_DNA"/>
</dbReference>
<dbReference type="InParanoid" id="B3RS52"/>
<dbReference type="SMART" id="SM00543">
    <property type="entry name" value="MIF4G"/>
    <property type="match status" value="1"/>
</dbReference>
<dbReference type="InterPro" id="IPR027159">
    <property type="entry name" value="CBP80"/>
</dbReference>
<name>B3RS52_TRIAD</name>
<keyword evidence="4" id="KW-0507">mRNA processing</keyword>
<protein>
    <recommendedName>
        <fullName evidence="3">Nuclear cap-binding protein subunit 1</fullName>
    </recommendedName>
    <alternativeName>
        <fullName evidence="9">80 kDa nuclear cap-binding protein</fullName>
    </alternativeName>
</protein>
<dbReference type="GO" id="GO:0008380">
    <property type="term" value="P:RNA splicing"/>
    <property type="evidence" value="ECO:0007669"/>
    <property type="project" value="UniProtKB-KW"/>
</dbReference>
<reference evidence="12 13" key="1">
    <citation type="journal article" date="2008" name="Nature">
        <title>The Trichoplax genome and the nature of placozoans.</title>
        <authorList>
            <person name="Srivastava M."/>
            <person name="Begovic E."/>
            <person name="Chapman J."/>
            <person name="Putnam N.H."/>
            <person name="Hellsten U."/>
            <person name="Kawashima T."/>
            <person name="Kuo A."/>
            <person name="Mitros T."/>
            <person name="Salamov A."/>
            <person name="Carpenter M.L."/>
            <person name="Signorovitch A.Y."/>
            <person name="Moreno M.A."/>
            <person name="Kamm K."/>
            <person name="Grimwood J."/>
            <person name="Schmutz J."/>
            <person name="Shapiro H."/>
            <person name="Grigoriev I.V."/>
            <person name="Buss L.W."/>
            <person name="Schierwater B."/>
            <person name="Dellaporta S.L."/>
            <person name="Rokhsar D.S."/>
        </authorList>
    </citation>
    <scope>NUCLEOTIDE SEQUENCE [LARGE SCALE GENOMIC DNA]</scope>
    <source>
        <strain evidence="12 13">Grell-BS-1999</strain>
    </source>
</reference>
<comment type="subcellular location">
    <subcellularLocation>
        <location evidence="1">Nucleus</location>
    </subcellularLocation>
</comment>
<keyword evidence="8" id="KW-0539">Nucleus</keyword>
<dbReference type="GO" id="GO:0006370">
    <property type="term" value="P:7-methylguanosine mRNA capping"/>
    <property type="evidence" value="ECO:0007669"/>
    <property type="project" value="UniProtKB-KW"/>
</dbReference>
<keyword evidence="6" id="KW-0943">RNA-mediated gene silencing</keyword>
<dbReference type="AlphaFoldDB" id="B3RS52"/>